<evidence type="ECO:0000313" key="4">
    <source>
        <dbReference type="Proteomes" id="UP000285301"/>
    </source>
</evidence>
<evidence type="ECO:0000256" key="1">
    <source>
        <dbReference type="ARBA" id="ARBA00022884"/>
    </source>
</evidence>
<evidence type="ECO:0000313" key="3">
    <source>
        <dbReference type="EMBL" id="RWR99267.1"/>
    </source>
</evidence>
<reference evidence="3 4" key="1">
    <citation type="journal article" date="2018" name="Gigascience">
        <title>Genomes of trombidid mites reveal novel predicted allergens and laterally-transferred genes associated with secondary metabolism.</title>
        <authorList>
            <person name="Dong X."/>
            <person name="Chaisiri K."/>
            <person name="Xia D."/>
            <person name="Armstrong S.D."/>
            <person name="Fang Y."/>
            <person name="Donnelly M.J."/>
            <person name="Kadowaki T."/>
            <person name="McGarry J.W."/>
            <person name="Darby A.C."/>
            <person name="Makepeace B.L."/>
        </authorList>
    </citation>
    <scope>NUCLEOTIDE SEQUENCE [LARGE SCALE GENOMIC DNA]</scope>
    <source>
        <strain evidence="3">UoL-WK</strain>
    </source>
</reference>
<sequence>MMKTRHNEEFNRYIQNIYDPLKVGSIDGSDKRPHDKAIVRAIDAEYKPNARVIGDPLNTVSLVFKQTPLKKPLDGFSPNTRYAFVEFCERRDAVKAVDKTHNTILDGRKIF</sequence>
<keyword evidence="1" id="KW-0694">RNA-binding</keyword>
<dbReference type="AlphaFoldDB" id="A0A3S3PEH1"/>
<dbReference type="EMBL" id="NCKU01016054">
    <property type="protein sequence ID" value="RWR99267.1"/>
    <property type="molecule type" value="Genomic_DNA"/>
</dbReference>
<gene>
    <name evidence="3" type="ORF">B4U79_04390</name>
</gene>
<dbReference type="STRING" id="1965070.A0A3S3PEH1"/>
<accession>A0A3S3PEH1</accession>
<dbReference type="GO" id="GO:0003723">
    <property type="term" value="F:RNA binding"/>
    <property type="evidence" value="ECO:0007669"/>
    <property type="project" value="UniProtKB-KW"/>
</dbReference>
<organism evidence="3 4">
    <name type="scientific">Dinothrombium tinctorium</name>
    <dbReference type="NCBI Taxonomy" id="1965070"/>
    <lineage>
        <taxon>Eukaryota</taxon>
        <taxon>Metazoa</taxon>
        <taxon>Ecdysozoa</taxon>
        <taxon>Arthropoda</taxon>
        <taxon>Chelicerata</taxon>
        <taxon>Arachnida</taxon>
        <taxon>Acari</taxon>
        <taxon>Acariformes</taxon>
        <taxon>Trombidiformes</taxon>
        <taxon>Prostigmata</taxon>
        <taxon>Anystina</taxon>
        <taxon>Parasitengona</taxon>
        <taxon>Trombidioidea</taxon>
        <taxon>Trombidiidae</taxon>
        <taxon>Dinothrombium</taxon>
    </lineage>
</organism>
<dbReference type="InterPro" id="IPR000504">
    <property type="entry name" value="RRM_dom"/>
</dbReference>
<protein>
    <recommendedName>
        <fullName evidence="2">RRM domain-containing protein</fullName>
    </recommendedName>
</protein>
<proteinExistence type="predicted"/>
<feature type="non-terminal residue" evidence="3">
    <location>
        <position position="111"/>
    </location>
</feature>
<evidence type="ECO:0000259" key="2">
    <source>
        <dbReference type="Pfam" id="PF00076"/>
    </source>
</evidence>
<dbReference type="SUPFAM" id="SSF54928">
    <property type="entry name" value="RNA-binding domain, RBD"/>
    <property type="match status" value="1"/>
</dbReference>
<dbReference type="Gene3D" id="3.30.70.330">
    <property type="match status" value="1"/>
</dbReference>
<name>A0A3S3PEH1_9ACAR</name>
<dbReference type="Proteomes" id="UP000285301">
    <property type="component" value="Unassembled WGS sequence"/>
</dbReference>
<dbReference type="InterPro" id="IPR035979">
    <property type="entry name" value="RBD_domain_sf"/>
</dbReference>
<keyword evidence="4" id="KW-1185">Reference proteome</keyword>
<dbReference type="Pfam" id="PF00076">
    <property type="entry name" value="RRM_1"/>
    <property type="match status" value="1"/>
</dbReference>
<comment type="caution">
    <text evidence="3">The sequence shown here is derived from an EMBL/GenBank/DDBJ whole genome shotgun (WGS) entry which is preliminary data.</text>
</comment>
<dbReference type="OrthoDB" id="6159137at2759"/>
<dbReference type="InterPro" id="IPR012677">
    <property type="entry name" value="Nucleotide-bd_a/b_plait_sf"/>
</dbReference>
<feature type="domain" description="RRM" evidence="2">
    <location>
        <begin position="78"/>
        <end position="110"/>
    </location>
</feature>